<protein>
    <submittedName>
        <fullName evidence="1">Uncharacterized protein</fullName>
    </submittedName>
</protein>
<dbReference type="AlphaFoldDB" id="A0A058ZVI8"/>
<evidence type="ECO:0000313" key="1">
    <source>
        <dbReference type="EMBL" id="KCW45828.1"/>
    </source>
</evidence>
<dbReference type="InParanoid" id="A0A058ZVI8"/>
<dbReference type="PANTHER" id="PTHR48175:SF3">
    <property type="entry name" value="OS04G0581700 PROTEIN"/>
    <property type="match status" value="1"/>
</dbReference>
<accession>A0A058ZVI8</accession>
<dbReference type="EMBL" id="KK198772">
    <property type="protein sequence ID" value="KCW45828.1"/>
    <property type="molecule type" value="Genomic_DNA"/>
</dbReference>
<dbReference type="STRING" id="71139.A0A058ZVI8"/>
<proteinExistence type="predicted"/>
<dbReference type="Gramene" id="KCW45828">
    <property type="protein sequence ID" value="KCW45828"/>
    <property type="gene ID" value="EUGRSUZ_L00345"/>
</dbReference>
<name>A0A058ZVI8_EUCGR</name>
<sequence length="241" mass="27619">MKWATSKRIDLEIEIILNASNAYGPHVYQSLGEKKMMKWAGTKPGRSRDADILGRTRCTRARCISAFRSRKSHRDRRLGCVGLKRSKLKATHRRRRRLDKNQNTESPAEHELPPIILILILIIVHVHEQGINTHERRCVQRSSPRFRSSGLGSQQRRTSCSIREGKGLLKKKRERMMMVAIVAEILEVYTEVLARAMEHLLREAPLPRRVRFLILRSLPFASPPRHRAILAPAPVPAQVAA</sequence>
<gene>
    <name evidence="1" type="ORF">EUGRSUZ_L00345</name>
</gene>
<reference evidence="1" key="1">
    <citation type="submission" date="2013-07" db="EMBL/GenBank/DDBJ databases">
        <title>The genome of Eucalyptus grandis.</title>
        <authorList>
            <person name="Schmutz J."/>
            <person name="Hayes R."/>
            <person name="Myburg A."/>
            <person name="Tuskan G."/>
            <person name="Grattapaglia D."/>
            <person name="Rokhsar D.S."/>
        </authorList>
    </citation>
    <scope>NUCLEOTIDE SEQUENCE</scope>
    <source>
        <tissue evidence="1">Leaf extractions</tissue>
    </source>
</reference>
<dbReference type="PANTHER" id="PTHR48175">
    <property type="entry name" value="OS04G0581700 PROTEIN"/>
    <property type="match status" value="1"/>
</dbReference>
<organism evidence="1">
    <name type="scientific">Eucalyptus grandis</name>
    <name type="common">Flooded gum</name>
    <dbReference type="NCBI Taxonomy" id="71139"/>
    <lineage>
        <taxon>Eukaryota</taxon>
        <taxon>Viridiplantae</taxon>
        <taxon>Streptophyta</taxon>
        <taxon>Embryophyta</taxon>
        <taxon>Tracheophyta</taxon>
        <taxon>Spermatophyta</taxon>
        <taxon>Magnoliopsida</taxon>
        <taxon>eudicotyledons</taxon>
        <taxon>Gunneridae</taxon>
        <taxon>Pentapetalae</taxon>
        <taxon>rosids</taxon>
        <taxon>malvids</taxon>
        <taxon>Myrtales</taxon>
        <taxon>Myrtaceae</taxon>
        <taxon>Myrtoideae</taxon>
        <taxon>Eucalypteae</taxon>
        <taxon>Eucalyptus</taxon>
    </lineage>
</organism>